<reference evidence="3" key="1">
    <citation type="submission" date="2017-08" db="EMBL/GenBank/DDBJ databases">
        <authorList>
            <person name="Imhoff J.F."/>
            <person name="Rahn T."/>
            <person name="Kuenzel S."/>
            <person name="Neulinger S.C."/>
        </authorList>
    </citation>
    <scope>NUCLEOTIDE SEQUENCE</scope>
    <source>
        <strain evidence="3">IM 151</strain>
    </source>
</reference>
<keyword evidence="4" id="KW-1185">Reference proteome</keyword>
<evidence type="ECO:0000313" key="3">
    <source>
        <dbReference type="EMBL" id="MBK1715302.1"/>
    </source>
</evidence>
<keyword evidence="2" id="KW-0732">Signal</keyword>
<organism evidence="3 4">
    <name type="scientific">Rubrivivax gelatinosus</name>
    <name type="common">Rhodocyclus gelatinosus</name>
    <name type="synonym">Rhodopseudomonas gelatinosa</name>
    <dbReference type="NCBI Taxonomy" id="28068"/>
    <lineage>
        <taxon>Bacteria</taxon>
        <taxon>Pseudomonadati</taxon>
        <taxon>Pseudomonadota</taxon>
        <taxon>Betaproteobacteria</taxon>
        <taxon>Burkholderiales</taxon>
        <taxon>Sphaerotilaceae</taxon>
        <taxon>Rubrivivax</taxon>
    </lineage>
</organism>
<accession>A0ABS1DYY1</accession>
<dbReference type="RefSeq" id="WP_200379918.1">
    <property type="nucleotide sequence ID" value="NZ_NRRU01000111.1"/>
</dbReference>
<evidence type="ECO:0008006" key="5">
    <source>
        <dbReference type="Google" id="ProtNLM"/>
    </source>
</evidence>
<feature type="signal peptide" evidence="2">
    <location>
        <begin position="1"/>
        <end position="21"/>
    </location>
</feature>
<protein>
    <recommendedName>
        <fullName evidence="5">Histidine phosphatase family protein</fullName>
    </recommendedName>
</protein>
<name>A0ABS1DYY1_RUBGE</name>
<evidence type="ECO:0000313" key="4">
    <source>
        <dbReference type="Proteomes" id="UP001041814"/>
    </source>
</evidence>
<evidence type="ECO:0000256" key="1">
    <source>
        <dbReference type="SAM" id="MobiDB-lite"/>
    </source>
</evidence>
<feature type="chain" id="PRO_5045166010" description="Histidine phosphatase family protein" evidence="2">
    <location>
        <begin position="22"/>
        <end position="204"/>
    </location>
</feature>
<comment type="caution">
    <text evidence="3">The sequence shown here is derived from an EMBL/GenBank/DDBJ whole genome shotgun (WGS) entry which is preliminary data.</text>
</comment>
<dbReference type="EMBL" id="NRRU01000111">
    <property type="protein sequence ID" value="MBK1715302.1"/>
    <property type="molecule type" value="Genomic_DNA"/>
</dbReference>
<sequence length="204" mass="21536">MSRYRRCVASVLLCATAAAVAAPADTTIVILRHAEKPPLGLGQLDCRGLNRALALPAVLLRTYGAPSALYAPDPSVLKADKGVPYAYIRPLATIEPLAVRAGLPVQLHWSMEQVEPLAAHLLAQPAGTYVVAWEHHWAARLARALVAGAGGDAARVPGWADDDFDSLYEVRLRRGEGGTTTAEFSIGHEGLDGQSSTCPAPAGR</sequence>
<reference evidence="3" key="2">
    <citation type="journal article" date="2020" name="Microorganisms">
        <title>Osmotic Adaptation and Compatible Solute Biosynthesis of Phototrophic Bacteria as Revealed from Genome Analyses.</title>
        <authorList>
            <person name="Imhoff J.F."/>
            <person name="Rahn T."/>
            <person name="Kunzel S."/>
            <person name="Keller A."/>
            <person name="Neulinger S.C."/>
        </authorList>
    </citation>
    <scope>NUCLEOTIDE SEQUENCE</scope>
    <source>
        <strain evidence="3">IM 151</strain>
    </source>
</reference>
<gene>
    <name evidence="3" type="ORF">CKO43_21320</name>
</gene>
<proteinExistence type="predicted"/>
<feature type="region of interest" description="Disordered" evidence="1">
    <location>
        <begin position="181"/>
        <end position="204"/>
    </location>
</feature>
<dbReference type="Proteomes" id="UP001041814">
    <property type="component" value="Unassembled WGS sequence"/>
</dbReference>
<evidence type="ECO:0000256" key="2">
    <source>
        <dbReference type="SAM" id="SignalP"/>
    </source>
</evidence>